<sequence>MAANARTSKLSSGKTEQYVFNWKTFTGWDFTIGNAETAGNVHMANVIKFRRISQIQGIIRRAQADQKRHKAIRNMVTIL</sequence>
<evidence type="ECO:0000313" key="1">
    <source>
        <dbReference type="Proteomes" id="UP000095283"/>
    </source>
</evidence>
<dbReference type="Proteomes" id="UP000095283">
    <property type="component" value="Unplaced"/>
</dbReference>
<proteinExistence type="predicted"/>
<dbReference type="AlphaFoldDB" id="A0A1I7X665"/>
<dbReference type="PANTHER" id="PTHR23302">
    <property type="entry name" value="TRANSMEMBRANE CHANNEL-RELATED"/>
    <property type="match status" value="1"/>
</dbReference>
<protein>
    <submittedName>
        <fullName evidence="2">Transposase</fullName>
    </submittedName>
</protein>
<dbReference type="GO" id="GO:0005886">
    <property type="term" value="C:plasma membrane"/>
    <property type="evidence" value="ECO:0007669"/>
    <property type="project" value="InterPro"/>
</dbReference>
<organism evidence="1 2">
    <name type="scientific">Heterorhabditis bacteriophora</name>
    <name type="common">Entomopathogenic nematode worm</name>
    <dbReference type="NCBI Taxonomy" id="37862"/>
    <lineage>
        <taxon>Eukaryota</taxon>
        <taxon>Metazoa</taxon>
        <taxon>Ecdysozoa</taxon>
        <taxon>Nematoda</taxon>
        <taxon>Chromadorea</taxon>
        <taxon>Rhabditida</taxon>
        <taxon>Rhabditina</taxon>
        <taxon>Rhabditomorpha</taxon>
        <taxon>Strongyloidea</taxon>
        <taxon>Heterorhabditidae</taxon>
        <taxon>Heterorhabditis</taxon>
    </lineage>
</organism>
<accession>A0A1I7X665</accession>
<evidence type="ECO:0000313" key="2">
    <source>
        <dbReference type="WBParaSite" id="Hba_12965"/>
    </source>
</evidence>
<dbReference type="GO" id="GO:0008381">
    <property type="term" value="F:mechanosensitive monoatomic ion channel activity"/>
    <property type="evidence" value="ECO:0007669"/>
    <property type="project" value="TreeGrafter"/>
</dbReference>
<dbReference type="WBParaSite" id="Hba_12965">
    <property type="protein sequence ID" value="Hba_12965"/>
    <property type="gene ID" value="Hba_12965"/>
</dbReference>
<dbReference type="PANTHER" id="PTHR23302:SF65">
    <property type="entry name" value="TRANSMEMBRANE CHANNEL-LIKE PROTEIN 2"/>
    <property type="match status" value="1"/>
</dbReference>
<reference evidence="2" key="1">
    <citation type="submission" date="2016-11" db="UniProtKB">
        <authorList>
            <consortium name="WormBaseParasite"/>
        </authorList>
    </citation>
    <scope>IDENTIFICATION</scope>
</reference>
<keyword evidence="1" id="KW-1185">Reference proteome</keyword>
<name>A0A1I7X665_HETBA</name>
<dbReference type="InterPro" id="IPR038900">
    <property type="entry name" value="TMC"/>
</dbReference>